<evidence type="ECO:0000256" key="2">
    <source>
        <dbReference type="ARBA" id="ARBA00005551"/>
    </source>
</evidence>
<feature type="transmembrane region" description="Helical" evidence="9">
    <location>
        <begin position="6"/>
        <end position="23"/>
    </location>
</feature>
<sequence>MSSLIWRYVALIMAAALMGPLIADRLRRWVAIPTVVVEIALGIILGPAILGWVHDGDVVGALADLGVMMLFFLAGYEVDFRRIAGKPIKLATVGWICSFAVGLLVAGIATRDLGATMVVAVAVSTTALGTILPIVRDAGLLPQPLGARIMAVGAIGEFAPMIAIALFLSGARPGRTIIALVLFVLLTVGAALLAMREPSERLRRLLTATLGTSAQFAVRLCLLAAVAFVWIAVALNLDMIMGAFAAGITMKLVLATISEHEAEQVESKLDGIGFGLLIPIFFVMTGVRFDLRALLASPKALLLLPLVLLLFLLARGLVTYVVHRNDQPEPQRRQLALFAAAQLPLVVVATDLGVERGFIGPDIAASMVGAAMLSVAIYPLLALRVPSRPAPALP</sequence>
<dbReference type="Gene3D" id="1.20.1530.20">
    <property type="match status" value="1"/>
</dbReference>
<evidence type="ECO:0000259" key="10">
    <source>
        <dbReference type="Pfam" id="PF00999"/>
    </source>
</evidence>
<dbReference type="EMBL" id="JACHMN010000003">
    <property type="protein sequence ID" value="MBB5872559.1"/>
    <property type="molecule type" value="Genomic_DNA"/>
</dbReference>
<accession>A0A841BZN4</accession>
<evidence type="ECO:0000256" key="9">
    <source>
        <dbReference type="SAM" id="Phobius"/>
    </source>
</evidence>
<dbReference type="Pfam" id="PF00999">
    <property type="entry name" value="Na_H_Exchanger"/>
    <property type="match status" value="1"/>
</dbReference>
<evidence type="ECO:0000313" key="11">
    <source>
        <dbReference type="EMBL" id="MBB5872559.1"/>
    </source>
</evidence>
<dbReference type="Proteomes" id="UP000587527">
    <property type="component" value="Unassembled WGS sequence"/>
</dbReference>
<keyword evidence="7" id="KW-0406">Ion transport</keyword>
<evidence type="ECO:0000256" key="6">
    <source>
        <dbReference type="ARBA" id="ARBA00022989"/>
    </source>
</evidence>
<proteinExistence type="inferred from homology"/>
<dbReference type="InterPro" id="IPR006153">
    <property type="entry name" value="Cation/H_exchanger_TM"/>
</dbReference>
<comment type="subcellular location">
    <subcellularLocation>
        <location evidence="1">Membrane</location>
        <topology evidence="1">Multi-pass membrane protein</topology>
    </subcellularLocation>
</comment>
<evidence type="ECO:0000256" key="1">
    <source>
        <dbReference type="ARBA" id="ARBA00004141"/>
    </source>
</evidence>
<dbReference type="GO" id="GO:0015297">
    <property type="term" value="F:antiporter activity"/>
    <property type="evidence" value="ECO:0007669"/>
    <property type="project" value="UniProtKB-KW"/>
</dbReference>
<evidence type="ECO:0000256" key="5">
    <source>
        <dbReference type="ARBA" id="ARBA00022692"/>
    </source>
</evidence>
<gene>
    <name evidence="11" type="ORF">F4553_005993</name>
</gene>
<comment type="similarity">
    <text evidence="2">Belongs to the monovalent cation:proton antiporter 2 (CPA2) transporter (TC 2.A.37) family.</text>
</comment>
<comment type="caution">
    <text evidence="11">The sequence shown here is derived from an EMBL/GenBank/DDBJ whole genome shotgun (WGS) entry which is preliminary data.</text>
</comment>
<keyword evidence="12" id="KW-1185">Reference proteome</keyword>
<keyword evidence="6 9" id="KW-1133">Transmembrane helix</keyword>
<protein>
    <submittedName>
        <fullName evidence="11">Kef-type K+ transport system membrane component KefB</fullName>
    </submittedName>
</protein>
<dbReference type="GO" id="GO:0016020">
    <property type="term" value="C:membrane"/>
    <property type="evidence" value="ECO:0007669"/>
    <property type="project" value="UniProtKB-SubCell"/>
</dbReference>
<organism evidence="11 12">
    <name type="scientific">Allocatelliglobosispora scoriae</name>
    <dbReference type="NCBI Taxonomy" id="643052"/>
    <lineage>
        <taxon>Bacteria</taxon>
        <taxon>Bacillati</taxon>
        <taxon>Actinomycetota</taxon>
        <taxon>Actinomycetes</taxon>
        <taxon>Micromonosporales</taxon>
        <taxon>Micromonosporaceae</taxon>
        <taxon>Allocatelliglobosispora</taxon>
    </lineage>
</organism>
<reference evidence="11 12" key="1">
    <citation type="submission" date="2020-08" db="EMBL/GenBank/DDBJ databases">
        <title>Sequencing the genomes of 1000 actinobacteria strains.</title>
        <authorList>
            <person name="Klenk H.-P."/>
        </authorList>
    </citation>
    <scope>NUCLEOTIDE SEQUENCE [LARGE SCALE GENOMIC DNA]</scope>
    <source>
        <strain evidence="11 12">DSM 45362</strain>
    </source>
</reference>
<dbReference type="PANTHER" id="PTHR43562:SF1">
    <property type="entry name" value="NA(+)_H(+) ANTIPORTER YJBQ-RELATED"/>
    <property type="match status" value="1"/>
</dbReference>
<feature type="transmembrane region" description="Helical" evidence="9">
    <location>
        <begin position="90"/>
        <end position="109"/>
    </location>
</feature>
<evidence type="ECO:0000256" key="3">
    <source>
        <dbReference type="ARBA" id="ARBA00022448"/>
    </source>
</evidence>
<feature type="transmembrane region" description="Helical" evidence="9">
    <location>
        <begin position="269"/>
        <end position="289"/>
    </location>
</feature>
<keyword evidence="4" id="KW-0050">Antiport</keyword>
<evidence type="ECO:0000313" key="12">
    <source>
        <dbReference type="Proteomes" id="UP000587527"/>
    </source>
</evidence>
<keyword evidence="3" id="KW-0813">Transport</keyword>
<feature type="transmembrane region" description="Helical" evidence="9">
    <location>
        <begin position="239"/>
        <end position="257"/>
    </location>
</feature>
<evidence type="ECO:0000256" key="7">
    <source>
        <dbReference type="ARBA" id="ARBA00023065"/>
    </source>
</evidence>
<feature type="transmembrane region" description="Helical" evidence="9">
    <location>
        <begin position="147"/>
        <end position="171"/>
    </location>
</feature>
<dbReference type="RefSeq" id="WP_221470530.1">
    <property type="nucleotide sequence ID" value="NZ_JACHMN010000003.1"/>
</dbReference>
<dbReference type="GO" id="GO:1902600">
    <property type="term" value="P:proton transmembrane transport"/>
    <property type="evidence" value="ECO:0007669"/>
    <property type="project" value="InterPro"/>
</dbReference>
<feature type="transmembrane region" description="Helical" evidence="9">
    <location>
        <begin position="58"/>
        <end position="78"/>
    </location>
</feature>
<feature type="transmembrane region" description="Helical" evidence="9">
    <location>
        <begin position="301"/>
        <end position="323"/>
    </location>
</feature>
<feature type="transmembrane region" description="Helical" evidence="9">
    <location>
        <begin position="115"/>
        <end position="135"/>
    </location>
</feature>
<feature type="transmembrane region" description="Helical" evidence="9">
    <location>
        <begin position="335"/>
        <end position="352"/>
    </location>
</feature>
<dbReference type="InterPro" id="IPR038770">
    <property type="entry name" value="Na+/solute_symporter_sf"/>
</dbReference>
<evidence type="ECO:0000256" key="8">
    <source>
        <dbReference type="ARBA" id="ARBA00023136"/>
    </source>
</evidence>
<feature type="transmembrane region" description="Helical" evidence="9">
    <location>
        <begin position="216"/>
        <end position="233"/>
    </location>
</feature>
<feature type="transmembrane region" description="Helical" evidence="9">
    <location>
        <begin position="177"/>
        <end position="195"/>
    </location>
</feature>
<dbReference type="PANTHER" id="PTHR43562">
    <property type="entry name" value="NAPA-TYPE SODIUM/HYDROGEN ANTIPORTER"/>
    <property type="match status" value="1"/>
</dbReference>
<feature type="domain" description="Cation/H+ exchanger transmembrane" evidence="10">
    <location>
        <begin position="14"/>
        <end position="381"/>
    </location>
</feature>
<evidence type="ECO:0000256" key="4">
    <source>
        <dbReference type="ARBA" id="ARBA00022449"/>
    </source>
</evidence>
<name>A0A841BZN4_9ACTN</name>
<feature type="transmembrane region" description="Helical" evidence="9">
    <location>
        <begin position="30"/>
        <end position="52"/>
    </location>
</feature>
<feature type="transmembrane region" description="Helical" evidence="9">
    <location>
        <begin position="358"/>
        <end position="381"/>
    </location>
</feature>
<keyword evidence="5 9" id="KW-0812">Transmembrane</keyword>
<dbReference type="AlphaFoldDB" id="A0A841BZN4"/>
<keyword evidence="8 9" id="KW-0472">Membrane</keyword>